<dbReference type="Pfam" id="PF02683">
    <property type="entry name" value="DsbD_TM"/>
    <property type="match status" value="1"/>
</dbReference>
<feature type="transmembrane region" description="Helical" evidence="6">
    <location>
        <begin position="198"/>
        <end position="219"/>
    </location>
</feature>
<keyword evidence="3 6" id="KW-0812">Transmembrane</keyword>
<reference evidence="10 11" key="1">
    <citation type="submission" date="2019-01" db="EMBL/GenBank/DDBJ databases">
        <title>Oerskovia turbata Genome sequencing and assembly.</title>
        <authorList>
            <person name="Dou T."/>
        </authorList>
    </citation>
    <scope>NUCLEOTIDE SEQUENCE [LARGE SCALE GENOMIC DNA]</scope>
    <source>
        <strain evidence="9 10">JCM12123</strain>
        <strain evidence="8 11">JCM3160</strain>
    </source>
</reference>
<dbReference type="EMBL" id="SDJR01000007">
    <property type="protein sequence ID" value="RXR25069.1"/>
    <property type="molecule type" value="Genomic_DNA"/>
</dbReference>
<dbReference type="GO" id="GO:0016020">
    <property type="term" value="C:membrane"/>
    <property type="evidence" value="ECO:0007669"/>
    <property type="project" value="UniProtKB-SubCell"/>
</dbReference>
<proteinExistence type="inferred from homology"/>
<dbReference type="InterPro" id="IPR003834">
    <property type="entry name" value="Cyt_c_assmbl_TM_dom"/>
</dbReference>
<evidence type="ECO:0000313" key="8">
    <source>
        <dbReference type="EMBL" id="RXR25069.1"/>
    </source>
</evidence>
<name>A0A4Q1KZ80_9CELL</name>
<evidence type="ECO:0000256" key="3">
    <source>
        <dbReference type="ARBA" id="ARBA00022692"/>
    </source>
</evidence>
<evidence type="ECO:0000313" key="10">
    <source>
        <dbReference type="Proteomes" id="UP000289805"/>
    </source>
</evidence>
<feature type="transmembrane region" description="Helical" evidence="6">
    <location>
        <begin position="253"/>
        <end position="270"/>
    </location>
</feature>
<dbReference type="RefSeq" id="WP_030151824.1">
    <property type="nucleotide sequence ID" value="NZ_JOFV01000009.1"/>
</dbReference>
<dbReference type="AlphaFoldDB" id="A0A4Q1KZ80"/>
<evidence type="ECO:0000256" key="1">
    <source>
        <dbReference type="ARBA" id="ARBA00004141"/>
    </source>
</evidence>
<feature type="transmembrane region" description="Helical" evidence="6">
    <location>
        <begin position="153"/>
        <end position="177"/>
    </location>
</feature>
<evidence type="ECO:0000256" key="6">
    <source>
        <dbReference type="SAM" id="Phobius"/>
    </source>
</evidence>
<keyword evidence="11" id="KW-1185">Reference proteome</keyword>
<feature type="transmembrane region" description="Helical" evidence="6">
    <location>
        <begin position="6"/>
        <end position="31"/>
    </location>
</feature>
<comment type="caution">
    <text evidence="9">The sequence shown here is derived from an EMBL/GenBank/DDBJ whole genome shotgun (WGS) entry which is preliminary data.</text>
</comment>
<comment type="similarity">
    <text evidence="2">Belongs to the DsbD family.</text>
</comment>
<dbReference type="InterPro" id="IPR051790">
    <property type="entry name" value="Cytochrome_c-biogenesis_DsbD"/>
</dbReference>
<dbReference type="GO" id="GO:0017004">
    <property type="term" value="P:cytochrome complex assembly"/>
    <property type="evidence" value="ECO:0007669"/>
    <property type="project" value="InterPro"/>
</dbReference>
<dbReference type="Proteomes" id="UP000290517">
    <property type="component" value="Unassembled WGS sequence"/>
</dbReference>
<comment type="subcellular location">
    <subcellularLocation>
        <location evidence="1">Membrane</location>
        <topology evidence="1">Multi-pass membrane protein</topology>
    </subcellularLocation>
</comment>
<dbReference type="Proteomes" id="UP000289805">
    <property type="component" value="Unassembled WGS sequence"/>
</dbReference>
<dbReference type="EMBL" id="SDJQ01000008">
    <property type="protein sequence ID" value="RXR35215.1"/>
    <property type="molecule type" value="Genomic_DNA"/>
</dbReference>
<evidence type="ECO:0000313" key="11">
    <source>
        <dbReference type="Proteomes" id="UP000290517"/>
    </source>
</evidence>
<dbReference type="STRING" id="1713.GCA_000718325_02318"/>
<keyword evidence="5 6" id="KW-0472">Membrane</keyword>
<dbReference type="OrthoDB" id="4332145at2"/>
<organism evidence="9 10">
    <name type="scientific">Oerskovia turbata</name>
    <dbReference type="NCBI Taxonomy" id="1713"/>
    <lineage>
        <taxon>Bacteria</taxon>
        <taxon>Bacillati</taxon>
        <taxon>Actinomycetota</taxon>
        <taxon>Actinomycetes</taxon>
        <taxon>Micrococcales</taxon>
        <taxon>Cellulomonadaceae</taxon>
        <taxon>Oerskovia</taxon>
    </lineage>
</organism>
<feature type="transmembrane region" description="Helical" evidence="6">
    <location>
        <begin position="43"/>
        <end position="68"/>
    </location>
</feature>
<feature type="transmembrane region" description="Helical" evidence="6">
    <location>
        <begin position="74"/>
        <end position="96"/>
    </location>
</feature>
<feature type="domain" description="Cytochrome C biogenesis protein transmembrane" evidence="7">
    <location>
        <begin position="5"/>
        <end position="183"/>
    </location>
</feature>
<evidence type="ECO:0000259" key="7">
    <source>
        <dbReference type="Pfam" id="PF02683"/>
    </source>
</evidence>
<dbReference type="PANTHER" id="PTHR31272:SF4">
    <property type="entry name" value="CYTOCHROME C-TYPE BIOGENESIS PROTEIN HI_1454-RELATED"/>
    <property type="match status" value="1"/>
</dbReference>
<keyword evidence="4 6" id="KW-1133">Transmembrane helix</keyword>
<evidence type="ECO:0000256" key="5">
    <source>
        <dbReference type="ARBA" id="ARBA00023136"/>
    </source>
</evidence>
<sequence>MELGLVAAFLGGALALLSPCGALLLPAFFAATTGTSTRLLLNGGVFFVGLSLTLVPLGLGVAAVGSLVTTHRDALILVAGWLVIVFGALQVLGIGFDASRLLPGARTVQGAAGRRTGLVRALLLGTVSGVAGFCSGPILGAVLTLAATQESPLLAGTMLAVYGAGMVVPLLVIAASWNRLGPRGRARLRGRAWQVGPLRLHSTSVVTGLLLIAVGILFLRTNGLASLPGLLPADLVTRAQTGLLSLARAVPETVVIITLAAVALVVWFALDRRAARARAAATEDPVDAAAEDQAP</sequence>
<evidence type="ECO:0000313" key="9">
    <source>
        <dbReference type="EMBL" id="RXR35215.1"/>
    </source>
</evidence>
<evidence type="ECO:0000256" key="2">
    <source>
        <dbReference type="ARBA" id="ARBA00006143"/>
    </source>
</evidence>
<dbReference type="PANTHER" id="PTHR31272">
    <property type="entry name" value="CYTOCHROME C-TYPE BIOGENESIS PROTEIN HI_1454-RELATED"/>
    <property type="match status" value="1"/>
</dbReference>
<gene>
    <name evidence="8" type="ORF">EQW73_12355</name>
    <name evidence="9" type="ORF">EQW78_06325</name>
</gene>
<accession>A0A4Q1KZ80</accession>
<feature type="transmembrane region" description="Helical" evidence="6">
    <location>
        <begin position="117"/>
        <end position="147"/>
    </location>
</feature>
<protein>
    <submittedName>
        <fullName evidence="9">Cytochrome c biogenesis protein CcdA</fullName>
    </submittedName>
</protein>
<evidence type="ECO:0000256" key="4">
    <source>
        <dbReference type="ARBA" id="ARBA00022989"/>
    </source>
</evidence>